<keyword evidence="2" id="KW-0472">Membrane</keyword>
<accession>A0A383VWY1</accession>
<keyword evidence="2" id="KW-1133">Transmembrane helix</keyword>
<evidence type="ECO:0000313" key="3">
    <source>
        <dbReference type="EMBL" id="SZX69430.1"/>
    </source>
</evidence>
<sequence>MAPFPYEQQKQQEAAAAAGYSQLPGPGPAASPVAGPTRQHYYPAVAPPYQTPAAPSSSSAYAAPAYPPYPPQQYAAPPHAYPPAPVPGVAVTGYPAAAAHGHHMQPISVAAAPVQGSPALLNQEPCGCCTVGWVLFGIGWLFPICWVVGVLLPFCSKNRHDRRAAIASGIMIAISVVVVVLAVAIPLSIMANAARDGRISNVQNDFLYPPQGGSSYTGGSNYPMSG</sequence>
<evidence type="ECO:0000313" key="4">
    <source>
        <dbReference type="Proteomes" id="UP000256970"/>
    </source>
</evidence>
<dbReference type="AlphaFoldDB" id="A0A383VWY1"/>
<name>A0A383VWY1_TETOB</name>
<protein>
    <submittedName>
        <fullName evidence="3">Uncharacterized protein</fullName>
    </submittedName>
</protein>
<dbReference type="EMBL" id="FNXT01000928">
    <property type="protein sequence ID" value="SZX69430.1"/>
    <property type="molecule type" value="Genomic_DNA"/>
</dbReference>
<feature type="compositionally biased region" description="Low complexity" evidence="1">
    <location>
        <begin position="7"/>
        <end position="18"/>
    </location>
</feature>
<organism evidence="3 4">
    <name type="scientific">Tetradesmus obliquus</name>
    <name type="common">Green alga</name>
    <name type="synonym">Acutodesmus obliquus</name>
    <dbReference type="NCBI Taxonomy" id="3088"/>
    <lineage>
        <taxon>Eukaryota</taxon>
        <taxon>Viridiplantae</taxon>
        <taxon>Chlorophyta</taxon>
        <taxon>core chlorophytes</taxon>
        <taxon>Chlorophyceae</taxon>
        <taxon>CS clade</taxon>
        <taxon>Sphaeropleales</taxon>
        <taxon>Scenedesmaceae</taxon>
        <taxon>Tetradesmus</taxon>
    </lineage>
</organism>
<dbReference type="Proteomes" id="UP000256970">
    <property type="component" value="Unassembled WGS sequence"/>
</dbReference>
<proteinExistence type="predicted"/>
<evidence type="ECO:0000256" key="1">
    <source>
        <dbReference type="SAM" id="MobiDB-lite"/>
    </source>
</evidence>
<feature type="transmembrane region" description="Helical" evidence="2">
    <location>
        <begin position="131"/>
        <end position="152"/>
    </location>
</feature>
<evidence type="ECO:0000256" key="2">
    <source>
        <dbReference type="SAM" id="Phobius"/>
    </source>
</evidence>
<feature type="region of interest" description="Disordered" evidence="1">
    <location>
        <begin position="1"/>
        <end position="37"/>
    </location>
</feature>
<keyword evidence="4" id="KW-1185">Reference proteome</keyword>
<feature type="transmembrane region" description="Helical" evidence="2">
    <location>
        <begin position="164"/>
        <end position="189"/>
    </location>
</feature>
<keyword evidence="2" id="KW-0812">Transmembrane</keyword>
<reference evidence="3 4" key="1">
    <citation type="submission" date="2016-10" db="EMBL/GenBank/DDBJ databases">
        <authorList>
            <person name="Cai Z."/>
        </authorList>
    </citation>
    <scope>NUCLEOTIDE SEQUENCE [LARGE SCALE GENOMIC DNA]</scope>
</reference>
<gene>
    <name evidence="3" type="ORF">BQ4739_LOCUS9705</name>
</gene>